<protein>
    <recommendedName>
        <fullName evidence="2">alpha-L-rhamnosidase</fullName>
        <ecNumber evidence="2">3.2.1.40</ecNumber>
    </recommendedName>
</protein>
<dbReference type="Pfam" id="PF25788">
    <property type="entry name" value="Ig_Rha78A_N"/>
    <property type="match status" value="1"/>
</dbReference>
<dbReference type="Pfam" id="PF08531">
    <property type="entry name" value="Bac_rhamnosid_N"/>
    <property type="match status" value="1"/>
</dbReference>
<gene>
    <name evidence="8" type="ORF">GTA08_BOTSDO11892</name>
</gene>
<accession>A0A8H4J4I3</accession>
<feature type="domain" description="Alpha-L-rhamnosidase C-terminal" evidence="7">
    <location>
        <begin position="816"/>
        <end position="891"/>
    </location>
</feature>
<feature type="domain" description="Alpha-L-rhamnosidase six-hairpin glycosidase" evidence="6">
    <location>
        <begin position="474"/>
        <end position="812"/>
    </location>
</feature>
<dbReference type="InterPro" id="IPR008902">
    <property type="entry name" value="Rhamnosid_concanavalin"/>
</dbReference>
<evidence type="ECO:0000259" key="6">
    <source>
        <dbReference type="Pfam" id="PF17389"/>
    </source>
</evidence>
<dbReference type="Pfam" id="PF17390">
    <property type="entry name" value="Bac_rhamnosid_C"/>
    <property type="match status" value="1"/>
</dbReference>
<dbReference type="InterPro" id="IPR013783">
    <property type="entry name" value="Ig-like_fold"/>
</dbReference>
<dbReference type="Pfam" id="PF17389">
    <property type="entry name" value="Bac_rhamnosid6H"/>
    <property type="match status" value="1"/>
</dbReference>
<sequence length="915" mass="103695">MEVTRCGIHGFHETLGIDVDELRFWWILTAQGEHTVQSAYQVIWTISRNAAEASETPASQVVWSTGKVQSDAQRDVLCKPEGGFRSTCNYFWKVLVWDQDGKCSHGPIQHFFTAYPRSRLLPPLSMNQTYMPHTALIFRTWFENIEDKWKPWWIGDGGDKPLYLRRSFTLEEKPAQVIVFASGLGHFNFSVNGASPSNHRLDPGWTNYHRRVQFVAYDVTSQITQGENVVGAHVGNGFYAGDKGDRFFWPMYEDNTYVRYGNELCFFAEVHVLYEDGRHDVIISDNTWRVRKSATTLANIYASETHDRRLYPVGWDASGFDDSQWSAAKGLTGPRGFLSYQSQPPVTLHETFEPVKVHSPRPGVVCYDLGQNASTMVKVVAEGTAGSEIIVRYGETAYEDGTVKMPDPLFKEFETHVYSKFYLAGTGKPETWEPEFSFTSARYIQVDGVALEEGQGFPIIHSAVGQHVSSAARRLGDMKTDKEDVNALINACKWSFASNLFSYHTDCPQIEKFGWLEVTHLLVPSTQYIRDLEALHTKILDDILDAQEPHGLVPTMAPEIRYMCGPLHDTITWGCALIFIPDLLRHYYGTTHAIPKMYAAGTAYLRYLRTRERAGGLIEHGLGDWGRGIAHGNNQANIETAIYHSCLARMARFAAILNLPADRAHWTAEAERVRGVYNERLLVRREESAYPYAHYTSRDEPGARDRDAVAQAFALQFGLVPDECVDDVRRAFLEDVGDGRIRSGEIGLKYLFNTLEDLRRPDLVLQMARQEEHPSYMRFLRRGETTLLEFWQDECRSKCHDMLGTIFEWFYGGVLGVKTTGEAYRTWDLWPPYESEFGRVEGTVETPYGLIAVKYKRRDGEKVALNVTVPTGTIATVRLPGEDVGVTVEREGGVQRSLRGGKVELRQGTYSVMIN</sequence>
<dbReference type="AlphaFoldDB" id="A0A8H4J4I3"/>
<dbReference type="InterPro" id="IPR035398">
    <property type="entry name" value="Bac_rhamnosid_C"/>
</dbReference>
<feature type="domain" description="Bacterial alpha-L-rhamnosidase N-terminal" evidence="5">
    <location>
        <begin position="173"/>
        <end position="350"/>
    </location>
</feature>
<dbReference type="InterPro" id="IPR008928">
    <property type="entry name" value="6-hairpin_glycosidase_sf"/>
</dbReference>
<dbReference type="InterPro" id="IPR016007">
    <property type="entry name" value="Alpha_rhamnosid"/>
</dbReference>
<dbReference type="GO" id="GO:0005975">
    <property type="term" value="P:carbohydrate metabolic process"/>
    <property type="evidence" value="ECO:0007669"/>
    <property type="project" value="InterPro"/>
</dbReference>
<dbReference type="Proteomes" id="UP000572817">
    <property type="component" value="Unassembled WGS sequence"/>
</dbReference>
<dbReference type="InterPro" id="IPR013737">
    <property type="entry name" value="Bac_rhamnosid_N"/>
</dbReference>
<dbReference type="Gene3D" id="2.60.40.10">
    <property type="entry name" value="Immunoglobulins"/>
    <property type="match status" value="1"/>
</dbReference>
<dbReference type="EC" id="3.2.1.40" evidence="2"/>
<keyword evidence="3" id="KW-0378">Hydrolase</keyword>
<keyword evidence="9" id="KW-1185">Reference proteome</keyword>
<dbReference type="Gene3D" id="2.60.120.260">
    <property type="entry name" value="Galactose-binding domain-like"/>
    <property type="match status" value="2"/>
</dbReference>
<dbReference type="PANTHER" id="PTHR33307">
    <property type="entry name" value="ALPHA-RHAMNOSIDASE (EUROFUNG)"/>
    <property type="match status" value="1"/>
</dbReference>
<feature type="domain" description="Alpha-L-rhamnosidase concanavalin-like" evidence="4">
    <location>
        <begin position="361"/>
        <end position="450"/>
    </location>
</feature>
<dbReference type="Gene3D" id="2.60.420.10">
    <property type="entry name" value="Maltose phosphorylase, domain 3"/>
    <property type="match status" value="1"/>
</dbReference>
<proteinExistence type="predicted"/>
<organism evidence="8 9">
    <name type="scientific">Botryosphaeria dothidea</name>
    <dbReference type="NCBI Taxonomy" id="55169"/>
    <lineage>
        <taxon>Eukaryota</taxon>
        <taxon>Fungi</taxon>
        <taxon>Dikarya</taxon>
        <taxon>Ascomycota</taxon>
        <taxon>Pezizomycotina</taxon>
        <taxon>Dothideomycetes</taxon>
        <taxon>Dothideomycetes incertae sedis</taxon>
        <taxon>Botryosphaeriales</taxon>
        <taxon>Botryosphaeriaceae</taxon>
        <taxon>Botryosphaeria</taxon>
    </lineage>
</organism>
<evidence type="ECO:0000259" key="4">
    <source>
        <dbReference type="Pfam" id="PF05592"/>
    </source>
</evidence>
<comment type="caution">
    <text evidence="8">The sequence shown here is derived from an EMBL/GenBank/DDBJ whole genome shotgun (WGS) entry which is preliminary data.</text>
</comment>
<evidence type="ECO:0000313" key="9">
    <source>
        <dbReference type="Proteomes" id="UP000572817"/>
    </source>
</evidence>
<evidence type="ECO:0000313" key="8">
    <source>
        <dbReference type="EMBL" id="KAF4312616.1"/>
    </source>
</evidence>
<dbReference type="OrthoDB" id="10036721at2759"/>
<name>A0A8H4J4I3_9PEZI</name>
<dbReference type="PANTHER" id="PTHR33307:SF11">
    <property type="entry name" value="ALPHA-L-RHAMNOSIDASE"/>
    <property type="match status" value="1"/>
</dbReference>
<evidence type="ECO:0000256" key="2">
    <source>
        <dbReference type="ARBA" id="ARBA00012652"/>
    </source>
</evidence>
<dbReference type="GO" id="GO:0030596">
    <property type="term" value="F:alpha-L-rhamnosidase activity"/>
    <property type="evidence" value="ECO:0007669"/>
    <property type="project" value="UniProtKB-EC"/>
</dbReference>
<dbReference type="SUPFAM" id="SSF48208">
    <property type="entry name" value="Six-hairpin glycosidases"/>
    <property type="match status" value="1"/>
</dbReference>
<evidence type="ECO:0000259" key="5">
    <source>
        <dbReference type="Pfam" id="PF08531"/>
    </source>
</evidence>
<dbReference type="Pfam" id="PF05592">
    <property type="entry name" value="Bac_rhamnosid"/>
    <property type="match status" value="1"/>
</dbReference>
<dbReference type="EMBL" id="WWBZ02000002">
    <property type="protein sequence ID" value="KAF4312616.1"/>
    <property type="molecule type" value="Genomic_DNA"/>
</dbReference>
<evidence type="ECO:0000256" key="3">
    <source>
        <dbReference type="ARBA" id="ARBA00022801"/>
    </source>
</evidence>
<dbReference type="InterPro" id="IPR035396">
    <property type="entry name" value="Bac_rhamnosid6H"/>
</dbReference>
<dbReference type="Gene3D" id="1.50.10.10">
    <property type="match status" value="1"/>
</dbReference>
<reference evidence="8" key="1">
    <citation type="submission" date="2020-04" db="EMBL/GenBank/DDBJ databases">
        <title>Genome Assembly and Annotation of Botryosphaeria dothidea sdau 11-99, a Latent Pathogen of Apple Fruit Ring Rot in China.</title>
        <authorList>
            <person name="Yu C."/>
            <person name="Diao Y."/>
            <person name="Lu Q."/>
            <person name="Zhao J."/>
            <person name="Cui S."/>
            <person name="Peng C."/>
            <person name="He B."/>
            <person name="Liu H."/>
        </authorList>
    </citation>
    <scope>NUCLEOTIDE SEQUENCE [LARGE SCALE GENOMIC DNA]</scope>
    <source>
        <strain evidence="8">Sdau11-99</strain>
    </source>
</reference>
<dbReference type="InterPro" id="IPR012341">
    <property type="entry name" value="6hp_glycosidase-like_sf"/>
</dbReference>
<evidence type="ECO:0000259" key="7">
    <source>
        <dbReference type="Pfam" id="PF17390"/>
    </source>
</evidence>
<comment type="catalytic activity">
    <reaction evidence="1">
        <text>Hydrolysis of terminal non-reducing alpha-L-rhamnose residues in alpha-L-rhamnosides.</text>
        <dbReference type="EC" id="3.2.1.40"/>
    </reaction>
</comment>
<evidence type="ECO:0000256" key="1">
    <source>
        <dbReference type="ARBA" id="ARBA00001445"/>
    </source>
</evidence>